<accession>A0ACC2L1V1</accession>
<gene>
    <name evidence="1" type="ORF">MRB53_020769</name>
</gene>
<evidence type="ECO:0000313" key="2">
    <source>
        <dbReference type="Proteomes" id="UP001234297"/>
    </source>
</evidence>
<comment type="caution">
    <text evidence="1">The sequence shown here is derived from an EMBL/GenBank/DDBJ whole genome shotgun (WGS) entry which is preliminary data.</text>
</comment>
<dbReference type="Proteomes" id="UP001234297">
    <property type="component" value="Chromosome 6"/>
</dbReference>
<evidence type="ECO:0000313" key="1">
    <source>
        <dbReference type="EMBL" id="KAJ8627462.1"/>
    </source>
</evidence>
<reference evidence="1 2" key="1">
    <citation type="journal article" date="2022" name="Hortic Res">
        <title>A haplotype resolved chromosomal level avocado genome allows analysis of novel avocado genes.</title>
        <authorList>
            <person name="Nath O."/>
            <person name="Fletcher S.J."/>
            <person name="Hayward A."/>
            <person name="Shaw L.M."/>
            <person name="Masouleh A.K."/>
            <person name="Furtado A."/>
            <person name="Henry R.J."/>
            <person name="Mitter N."/>
        </authorList>
    </citation>
    <scope>NUCLEOTIDE SEQUENCE [LARGE SCALE GENOMIC DNA]</scope>
    <source>
        <strain evidence="2">cv. Hass</strain>
    </source>
</reference>
<name>A0ACC2L1V1_PERAE</name>
<dbReference type="EMBL" id="CM056814">
    <property type="protein sequence ID" value="KAJ8627462.1"/>
    <property type="molecule type" value="Genomic_DNA"/>
</dbReference>
<proteinExistence type="predicted"/>
<keyword evidence="2" id="KW-1185">Reference proteome</keyword>
<organism evidence="1 2">
    <name type="scientific">Persea americana</name>
    <name type="common">Avocado</name>
    <dbReference type="NCBI Taxonomy" id="3435"/>
    <lineage>
        <taxon>Eukaryota</taxon>
        <taxon>Viridiplantae</taxon>
        <taxon>Streptophyta</taxon>
        <taxon>Embryophyta</taxon>
        <taxon>Tracheophyta</taxon>
        <taxon>Spermatophyta</taxon>
        <taxon>Magnoliopsida</taxon>
        <taxon>Magnoliidae</taxon>
        <taxon>Laurales</taxon>
        <taxon>Lauraceae</taxon>
        <taxon>Persea</taxon>
    </lineage>
</organism>
<protein>
    <submittedName>
        <fullName evidence="1">Uncharacterized protein</fullName>
    </submittedName>
</protein>
<sequence length="77" mass="8459">MGRDKGEPTSGNFADDIARGREAMHGFCAKELFWISPEKGRRDSDHCSENPSTKRWSDRGDGGAPFLDLSGDWSAGQ</sequence>